<dbReference type="PROSITE" id="PS50216">
    <property type="entry name" value="DHHC"/>
    <property type="match status" value="1"/>
</dbReference>
<feature type="transmembrane region" description="Helical" evidence="7">
    <location>
        <begin position="167"/>
        <end position="187"/>
    </location>
</feature>
<accession>A0AAV8AER6</accession>
<feature type="transmembrane region" description="Helical" evidence="7">
    <location>
        <begin position="50"/>
        <end position="71"/>
    </location>
</feature>
<protein>
    <recommendedName>
        <fullName evidence="7">Palmitoyltransferase</fullName>
        <ecNumber evidence="7">2.3.1.225</ecNumber>
    </recommendedName>
</protein>
<dbReference type="EMBL" id="JANTQA010000012">
    <property type="protein sequence ID" value="KAJ3450669.1"/>
    <property type="molecule type" value="Genomic_DNA"/>
</dbReference>
<dbReference type="EC" id="2.3.1.225" evidence="7"/>
<keyword evidence="4 7" id="KW-1133">Transmembrane helix</keyword>
<evidence type="ECO:0000256" key="2">
    <source>
        <dbReference type="ARBA" id="ARBA00022679"/>
    </source>
</evidence>
<evidence type="ECO:0000256" key="6">
    <source>
        <dbReference type="ARBA" id="ARBA00023315"/>
    </source>
</evidence>
<evidence type="ECO:0000256" key="1">
    <source>
        <dbReference type="ARBA" id="ARBA00004141"/>
    </source>
</evidence>
<keyword evidence="3 7" id="KW-0812">Transmembrane</keyword>
<keyword evidence="5 7" id="KW-0472">Membrane</keyword>
<comment type="caution">
    <text evidence="9">The sequence shown here is derived from an EMBL/GenBank/DDBJ whole genome shotgun (WGS) entry which is preliminary data.</text>
</comment>
<dbReference type="AlphaFoldDB" id="A0AAV8AER6"/>
<evidence type="ECO:0000313" key="10">
    <source>
        <dbReference type="Proteomes" id="UP001146793"/>
    </source>
</evidence>
<dbReference type="Proteomes" id="UP001146793">
    <property type="component" value="Unassembled WGS sequence"/>
</dbReference>
<reference evidence="9" key="1">
    <citation type="submission" date="2022-08" db="EMBL/GenBank/DDBJ databases">
        <title>Novel sulphate-reducing endosymbionts in the free-living metamonad Anaeramoeba.</title>
        <authorList>
            <person name="Jerlstrom-Hultqvist J."/>
            <person name="Cepicka I."/>
            <person name="Gallot-Lavallee L."/>
            <person name="Salas-Leiva D."/>
            <person name="Curtis B.A."/>
            <person name="Zahonova K."/>
            <person name="Pipaliya S."/>
            <person name="Dacks J."/>
            <person name="Roger A.J."/>
        </authorList>
    </citation>
    <scope>NUCLEOTIDE SEQUENCE</scope>
    <source>
        <strain evidence="9">Busselton2</strain>
    </source>
</reference>
<dbReference type="Pfam" id="PF01529">
    <property type="entry name" value="DHHC"/>
    <property type="match status" value="1"/>
</dbReference>
<feature type="domain" description="Palmitoyltransferase DHHC" evidence="8">
    <location>
        <begin position="122"/>
        <end position="243"/>
    </location>
</feature>
<comment type="subcellular location">
    <subcellularLocation>
        <location evidence="1">Membrane</location>
        <topology evidence="1">Multi-pass membrane protein</topology>
    </subcellularLocation>
</comment>
<evidence type="ECO:0000256" key="4">
    <source>
        <dbReference type="ARBA" id="ARBA00022989"/>
    </source>
</evidence>
<proteinExistence type="inferred from homology"/>
<keyword evidence="6 7" id="KW-0012">Acyltransferase</keyword>
<comment type="catalytic activity">
    <reaction evidence="7">
        <text>L-cysteinyl-[protein] + hexadecanoyl-CoA = S-hexadecanoyl-L-cysteinyl-[protein] + CoA</text>
        <dbReference type="Rhea" id="RHEA:36683"/>
        <dbReference type="Rhea" id="RHEA-COMP:10131"/>
        <dbReference type="Rhea" id="RHEA-COMP:11032"/>
        <dbReference type="ChEBI" id="CHEBI:29950"/>
        <dbReference type="ChEBI" id="CHEBI:57287"/>
        <dbReference type="ChEBI" id="CHEBI:57379"/>
        <dbReference type="ChEBI" id="CHEBI:74151"/>
        <dbReference type="EC" id="2.3.1.225"/>
    </reaction>
</comment>
<name>A0AAV8AER6_9EUKA</name>
<dbReference type="GO" id="GO:0016020">
    <property type="term" value="C:membrane"/>
    <property type="evidence" value="ECO:0007669"/>
    <property type="project" value="UniProtKB-SubCell"/>
</dbReference>
<evidence type="ECO:0000256" key="5">
    <source>
        <dbReference type="ARBA" id="ARBA00023136"/>
    </source>
</evidence>
<feature type="transmembrane region" description="Helical" evidence="7">
    <location>
        <begin position="12"/>
        <end position="38"/>
    </location>
</feature>
<dbReference type="InterPro" id="IPR039859">
    <property type="entry name" value="PFA4/ZDH16/20/ERF2-like"/>
</dbReference>
<evidence type="ECO:0000259" key="8">
    <source>
        <dbReference type="Pfam" id="PF01529"/>
    </source>
</evidence>
<dbReference type="InterPro" id="IPR001594">
    <property type="entry name" value="Palmitoyltrfase_DHHC"/>
</dbReference>
<dbReference type="GO" id="GO:0019706">
    <property type="term" value="F:protein-cysteine S-palmitoyltransferase activity"/>
    <property type="evidence" value="ECO:0007669"/>
    <property type="project" value="UniProtKB-EC"/>
</dbReference>
<comment type="domain">
    <text evidence="7">The DHHC domain is required for palmitoyltransferase activity.</text>
</comment>
<dbReference type="PANTHER" id="PTHR12246">
    <property type="entry name" value="PALMITOYLTRANSFERASE ZDHHC16"/>
    <property type="match status" value="1"/>
</dbReference>
<evidence type="ECO:0000256" key="7">
    <source>
        <dbReference type="RuleBase" id="RU079119"/>
    </source>
</evidence>
<evidence type="ECO:0000256" key="3">
    <source>
        <dbReference type="ARBA" id="ARBA00022692"/>
    </source>
</evidence>
<feature type="transmembrane region" description="Helical" evidence="7">
    <location>
        <begin position="207"/>
        <end position="233"/>
    </location>
</feature>
<sequence length="319" mass="37220">MNYTEIMSYVFTILFRVFGFLLVLVVYILIAFVGWVYFKTILPSKFHQNPFLLVFEVAFFIWILTAIIITFTKSAFVRGGAVPYDLLENEEKNEISKEKVNTDPITTIINQDNLELPSLSNYTWCSHCNKVKPPRCHHDSITHQCVLRMDHFCPWLNNTIGYFNHKFFILFLIYLFLGCSYLAIITLKPFLIDLNIVSEDNDADGTLVIVFIISISSLAGVGFLSVWQLYLLFTNQTTIEFYINHTLKSIAKQRGIKFRNIFNIGKKENFKQFFDLHDKYWFAFLWSFGKKEGDGLHFPTIDTEIDLPIISFEEDNLNI</sequence>
<gene>
    <name evidence="9" type="ORF">M0812_06853</name>
</gene>
<evidence type="ECO:0000313" key="9">
    <source>
        <dbReference type="EMBL" id="KAJ3450669.1"/>
    </source>
</evidence>
<keyword evidence="2 7" id="KW-0808">Transferase</keyword>
<comment type="similarity">
    <text evidence="7">Belongs to the DHHC palmitoyltransferase family.</text>
</comment>
<organism evidence="9 10">
    <name type="scientific">Anaeramoeba flamelloides</name>
    <dbReference type="NCBI Taxonomy" id="1746091"/>
    <lineage>
        <taxon>Eukaryota</taxon>
        <taxon>Metamonada</taxon>
        <taxon>Anaeramoebidae</taxon>
        <taxon>Anaeramoeba</taxon>
    </lineage>
</organism>